<proteinExistence type="predicted"/>
<comment type="caution">
    <text evidence="2">The sequence shown here is derived from an EMBL/GenBank/DDBJ whole genome shotgun (WGS) entry which is preliminary data.</text>
</comment>
<evidence type="ECO:0000313" key="3">
    <source>
        <dbReference type="Proteomes" id="UP001596253"/>
    </source>
</evidence>
<evidence type="ECO:0008006" key="4">
    <source>
        <dbReference type="Google" id="ProtNLM"/>
    </source>
</evidence>
<protein>
    <recommendedName>
        <fullName evidence="4">Extracellular protein</fullName>
    </recommendedName>
</protein>
<evidence type="ECO:0000313" key="2">
    <source>
        <dbReference type="EMBL" id="MFC6163691.1"/>
    </source>
</evidence>
<evidence type="ECO:0000256" key="1">
    <source>
        <dbReference type="SAM" id="SignalP"/>
    </source>
</evidence>
<dbReference type="Proteomes" id="UP001596253">
    <property type="component" value="Unassembled WGS sequence"/>
</dbReference>
<accession>A0ABW1R1I1</accession>
<dbReference type="RefSeq" id="WP_137640696.1">
    <property type="nucleotide sequence ID" value="NZ_BJDK01000025.1"/>
</dbReference>
<gene>
    <name evidence="2" type="ORF">ACFP3T_03275</name>
</gene>
<sequence length="222" mass="23862">MQFKRKLQLGIATATGALAIGLIAVPSVNHVLHAASNNVTTVSQTAAPTTVKATDQTVKATTASGTKSNYRVSYVKSGTRAKTATYQKTAYNTKHTATDKVDYINNVKGDTVTLSNGTTAKLQGTMGRVYVHWNTNNWSVTAIANTADVQKNPAKFAQQVNNQLEKHNLTTTNVTHGSVTVYDQAQSGQANTVKWQKADQVYQVKGQQANTALKIAADAQRH</sequence>
<name>A0ABW1R1I1_9LACO</name>
<feature type="signal peptide" evidence="1">
    <location>
        <begin position="1"/>
        <end position="19"/>
    </location>
</feature>
<organism evidence="2 3">
    <name type="scientific">Lactiplantibacillus dongliensis</name>
    <dbReference type="NCBI Taxonomy" id="2559919"/>
    <lineage>
        <taxon>Bacteria</taxon>
        <taxon>Bacillati</taxon>
        <taxon>Bacillota</taxon>
        <taxon>Bacilli</taxon>
        <taxon>Lactobacillales</taxon>
        <taxon>Lactobacillaceae</taxon>
        <taxon>Lactiplantibacillus</taxon>
    </lineage>
</organism>
<dbReference type="EMBL" id="JBHSSD010000010">
    <property type="protein sequence ID" value="MFC6163691.1"/>
    <property type="molecule type" value="Genomic_DNA"/>
</dbReference>
<keyword evidence="1" id="KW-0732">Signal</keyword>
<feature type="chain" id="PRO_5046518091" description="Extracellular protein" evidence="1">
    <location>
        <begin position="20"/>
        <end position="222"/>
    </location>
</feature>
<keyword evidence="3" id="KW-1185">Reference proteome</keyword>
<reference evidence="3" key="1">
    <citation type="journal article" date="2019" name="Int. J. Syst. Evol. Microbiol.">
        <title>The Global Catalogue of Microorganisms (GCM) 10K type strain sequencing project: providing services to taxonomists for standard genome sequencing and annotation.</title>
        <authorList>
            <consortium name="The Broad Institute Genomics Platform"/>
            <consortium name="The Broad Institute Genome Sequencing Center for Infectious Disease"/>
            <person name="Wu L."/>
            <person name="Ma J."/>
        </authorList>
    </citation>
    <scope>NUCLEOTIDE SEQUENCE [LARGE SCALE GENOMIC DNA]</scope>
    <source>
        <strain evidence="3">CCM 8932</strain>
    </source>
</reference>